<comment type="caution">
    <text evidence="10">The sequence shown here is derived from an EMBL/GenBank/DDBJ whole genome shotgun (WGS) entry which is preliminary data.</text>
</comment>
<accession>A0A2H0M130</accession>
<keyword evidence="7 8" id="KW-0472">Membrane</keyword>
<dbReference type="EMBL" id="PCWA01000041">
    <property type="protein sequence ID" value="PIQ89435.1"/>
    <property type="molecule type" value="Genomic_DNA"/>
</dbReference>
<evidence type="ECO:0000313" key="11">
    <source>
        <dbReference type="Proteomes" id="UP000229641"/>
    </source>
</evidence>
<feature type="transmembrane region" description="Helical" evidence="8">
    <location>
        <begin position="45"/>
        <end position="64"/>
    </location>
</feature>
<evidence type="ECO:0000256" key="4">
    <source>
        <dbReference type="ARBA" id="ARBA00022679"/>
    </source>
</evidence>
<dbReference type="GO" id="GO:0046428">
    <property type="term" value="F:1,4-dihydroxy-2-naphthoate polyprenyltransferase activity"/>
    <property type="evidence" value="ECO:0007669"/>
    <property type="project" value="UniProtKB-UniRule"/>
</dbReference>
<evidence type="ECO:0000256" key="2">
    <source>
        <dbReference type="ARBA" id="ARBA00022428"/>
    </source>
</evidence>
<comment type="pathway">
    <text evidence="8">Quinol/quinone metabolism; menaquinone biosynthesis; menaquinol from 1,4-dihydroxy-2-naphthoate: step 1/2.</text>
</comment>
<feature type="transmembrane region" description="Helical" evidence="8">
    <location>
        <begin position="127"/>
        <end position="145"/>
    </location>
</feature>
<protein>
    <recommendedName>
        <fullName evidence="8 9">1,4-dihydroxy-2-naphthoate octaprenyltransferase</fullName>
        <shortName evidence="8">DHNA-octaprenyltransferase</shortName>
        <ecNumber evidence="8 9">2.5.1.74</ecNumber>
    </recommendedName>
</protein>
<dbReference type="PIRSF" id="PIRSF005355">
    <property type="entry name" value="UBIAD1"/>
    <property type="match status" value="1"/>
</dbReference>
<proteinExistence type="inferred from homology"/>
<dbReference type="NCBIfam" id="TIGR00751">
    <property type="entry name" value="menA"/>
    <property type="match status" value="1"/>
</dbReference>
<evidence type="ECO:0000256" key="6">
    <source>
        <dbReference type="ARBA" id="ARBA00022989"/>
    </source>
</evidence>
<dbReference type="GO" id="GO:0042371">
    <property type="term" value="P:vitamin K biosynthetic process"/>
    <property type="evidence" value="ECO:0007669"/>
    <property type="project" value="TreeGrafter"/>
</dbReference>
<keyword evidence="2 8" id="KW-0474">Menaquinone biosynthesis</keyword>
<dbReference type="InterPro" id="IPR000537">
    <property type="entry name" value="UbiA_prenyltransferase"/>
</dbReference>
<feature type="transmembrane region" description="Helical" evidence="8">
    <location>
        <begin position="281"/>
        <end position="305"/>
    </location>
</feature>
<keyword evidence="6 8" id="KW-1133">Transmembrane helix</keyword>
<comment type="similarity">
    <text evidence="8">Belongs to the MenA family. Type 1 subfamily.</text>
</comment>
<reference evidence="10 11" key="1">
    <citation type="submission" date="2017-09" db="EMBL/GenBank/DDBJ databases">
        <title>Depth-based differentiation of microbial function through sediment-hosted aquifers and enrichment of novel symbionts in the deep terrestrial subsurface.</title>
        <authorList>
            <person name="Probst A.J."/>
            <person name="Ladd B."/>
            <person name="Jarett J.K."/>
            <person name="Geller-Mcgrath D.E."/>
            <person name="Sieber C.M."/>
            <person name="Emerson J.B."/>
            <person name="Anantharaman K."/>
            <person name="Thomas B.C."/>
            <person name="Malmstrom R."/>
            <person name="Stieglmeier M."/>
            <person name="Klingl A."/>
            <person name="Woyke T."/>
            <person name="Ryan C.M."/>
            <person name="Banfield J.F."/>
        </authorList>
    </citation>
    <scope>NUCLEOTIDE SEQUENCE [LARGE SCALE GENOMIC DNA]</scope>
    <source>
        <strain evidence="10">CG11_big_fil_rev_8_21_14_0_20_42_13</strain>
    </source>
</reference>
<dbReference type="PANTHER" id="PTHR13929:SF0">
    <property type="entry name" value="UBIA PRENYLTRANSFERASE DOMAIN-CONTAINING PROTEIN 1"/>
    <property type="match status" value="1"/>
</dbReference>
<organism evidence="10 11">
    <name type="scientific">Candidatus Ghiorseimicrobium undicola</name>
    <dbReference type="NCBI Taxonomy" id="1974746"/>
    <lineage>
        <taxon>Bacteria</taxon>
        <taxon>Pseudomonadati</taxon>
        <taxon>Candidatus Omnitrophota</taxon>
        <taxon>Candidatus Ghiorseimicrobium</taxon>
    </lineage>
</organism>
<dbReference type="InterPro" id="IPR044878">
    <property type="entry name" value="UbiA_sf"/>
</dbReference>
<feature type="transmembrane region" description="Helical" evidence="8">
    <location>
        <begin position="101"/>
        <end position="121"/>
    </location>
</feature>
<dbReference type="HAMAP" id="MF_01937">
    <property type="entry name" value="MenA_1"/>
    <property type="match status" value="1"/>
</dbReference>
<dbReference type="GO" id="GO:0005886">
    <property type="term" value="C:plasma membrane"/>
    <property type="evidence" value="ECO:0007669"/>
    <property type="project" value="UniProtKB-SubCell"/>
</dbReference>
<dbReference type="PANTHER" id="PTHR13929">
    <property type="entry name" value="1,4-DIHYDROXY-2-NAPHTHOATE OCTAPRENYLTRANSFERASE"/>
    <property type="match status" value="1"/>
</dbReference>
<dbReference type="CDD" id="cd13962">
    <property type="entry name" value="PT_UbiA_UBIAD1"/>
    <property type="match status" value="1"/>
</dbReference>
<evidence type="ECO:0000313" key="10">
    <source>
        <dbReference type="EMBL" id="PIQ89435.1"/>
    </source>
</evidence>
<feature type="transmembrane region" description="Helical" evidence="8">
    <location>
        <begin position="181"/>
        <end position="200"/>
    </location>
</feature>
<dbReference type="Proteomes" id="UP000229641">
    <property type="component" value="Unassembled WGS sequence"/>
</dbReference>
<evidence type="ECO:0000256" key="1">
    <source>
        <dbReference type="ARBA" id="ARBA00004141"/>
    </source>
</evidence>
<keyword evidence="4 8" id="KW-0808">Transferase</keyword>
<evidence type="ECO:0000256" key="9">
    <source>
        <dbReference type="NCBIfam" id="TIGR00751"/>
    </source>
</evidence>
<evidence type="ECO:0000256" key="8">
    <source>
        <dbReference type="HAMAP-Rule" id="MF_01937"/>
    </source>
</evidence>
<gene>
    <name evidence="8 10" type="primary">menA</name>
    <name evidence="10" type="ORF">COV72_03115</name>
</gene>
<keyword evidence="3 8" id="KW-1003">Cell membrane</keyword>
<feature type="transmembrane region" description="Helical" evidence="8">
    <location>
        <begin position="232"/>
        <end position="261"/>
    </location>
</feature>
<dbReference type="Pfam" id="PF01040">
    <property type="entry name" value="UbiA"/>
    <property type="match status" value="1"/>
</dbReference>
<dbReference type="InterPro" id="IPR004657">
    <property type="entry name" value="MenA"/>
</dbReference>
<dbReference type="InterPro" id="IPR026046">
    <property type="entry name" value="UBIAD1"/>
</dbReference>
<evidence type="ECO:0000256" key="5">
    <source>
        <dbReference type="ARBA" id="ARBA00022692"/>
    </source>
</evidence>
<feature type="transmembrane region" description="Helical" evidence="8">
    <location>
        <begin position="20"/>
        <end position="39"/>
    </location>
</feature>
<feature type="transmembrane region" description="Helical" evidence="8">
    <location>
        <begin position="157"/>
        <end position="175"/>
    </location>
</feature>
<comment type="catalytic activity">
    <reaction evidence="8">
        <text>an all-trans-polyprenyl diphosphate + 1,4-dihydroxy-2-naphthoate + H(+) = a 2-demethylmenaquinol + CO2 + diphosphate</text>
        <dbReference type="Rhea" id="RHEA:26478"/>
        <dbReference type="Rhea" id="RHEA-COMP:9563"/>
        <dbReference type="Rhea" id="RHEA-COMP:9564"/>
        <dbReference type="ChEBI" id="CHEBI:11173"/>
        <dbReference type="ChEBI" id="CHEBI:15378"/>
        <dbReference type="ChEBI" id="CHEBI:16526"/>
        <dbReference type="ChEBI" id="CHEBI:33019"/>
        <dbReference type="ChEBI" id="CHEBI:55437"/>
        <dbReference type="ChEBI" id="CHEBI:58914"/>
        <dbReference type="EC" id="2.5.1.74"/>
    </reaction>
</comment>
<comment type="function">
    <text evidence="8">Conversion of 1,4-dihydroxy-2-naphthoate (DHNA) to demethylmenaquinone (DMK).</text>
</comment>
<dbReference type="GO" id="GO:0009234">
    <property type="term" value="P:menaquinone biosynthetic process"/>
    <property type="evidence" value="ECO:0007669"/>
    <property type="project" value="UniProtKB-UniRule"/>
</dbReference>
<dbReference type="AlphaFoldDB" id="A0A2H0M130"/>
<dbReference type="EC" id="2.5.1.74" evidence="8 9"/>
<dbReference type="Gene3D" id="1.10.357.140">
    <property type="entry name" value="UbiA prenyltransferase"/>
    <property type="match status" value="1"/>
</dbReference>
<evidence type="ECO:0000256" key="3">
    <source>
        <dbReference type="ARBA" id="ARBA00022475"/>
    </source>
</evidence>
<dbReference type="UniPathway" id="UPA00079">
    <property type="reaction ID" value="UER00168"/>
</dbReference>
<sequence>MALLKVNRLSAYFQACRAPFLTATIVPVLLGSVIAWHQGAGFNWFFFWLVLLGISFIHMGTNVFNDYFDHLSGNDENNLTPTSFSGGSRVIQENKLSPRSMFIFASVCFALGGLIGAYLNFKLNTNIILILGVAGILLAYFYTALPVKIGYRGMGEFTIGFCFGPLVVFGAYYAQAKSLDILPFISSIPVAILVLLIVYINEFPDYDADNSVSKNTLVVLLGKNKALKLYDILLCLVYIWIILAVAAGMLPIFCLISLITIPLALKSSANLRKNFNNIQKLLFSNASTIKLHLTIGLFLSFGFILDKIIC</sequence>
<evidence type="ECO:0000256" key="7">
    <source>
        <dbReference type="ARBA" id="ARBA00023136"/>
    </source>
</evidence>
<comment type="subcellular location">
    <subcellularLocation>
        <location evidence="8">Cell membrane</location>
        <topology evidence="8">Multi-pass membrane protein</topology>
    </subcellularLocation>
    <subcellularLocation>
        <location evidence="1">Membrane</location>
        <topology evidence="1">Multi-pass membrane protein</topology>
    </subcellularLocation>
</comment>
<keyword evidence="5 8" id="KW-0812">Transmembrane</keyword>
<name>A0A2H0M130_9BACT</name>